<dbReference type="EMBL" id="JACIEP010000007">
    <property type="protein sequence ID" value="MBB4036277.1"/>
    <property type="molecule type" value="Genomic_DNA"/>
</dbReference>
<organism evidence="1 2">
    <name type="scientific">Dysgonomonas hofstadii</name>
    <dbReference type="NCBI Taxonomy" id="637886"/>
    <lineage>
        <taxon>Bacteria</taxon>
        <taxon>Pseudomonadati</taxon>
        <taxon>Bacteroidota</taxon>
        <taxon>Bacteroidia</taxon>
        <taxon>Bacteroidales</taxon>
        <taxon>Dysgonomonadaceae</taxon>
        <taxon>Dysgonomonas</taxon>
    </lineage>
</organism>
<evidence type="ECO:0000313" key="2">
    <source>
        <dbReference type="Proteomes" id="UP000555103"/>
    </source>
</evidence>
<sequence length="248" mass="28643">MKNLILYFFLILLFANCATTKRYYFHSGIDAVDNVRKDSAGWLIVQRDSIDLIYSFSGENITMEITVDNKSSSPLYIDWDKSWIKVNDQNARSYNNLTGYTNFNAVSEIMPNSYDSYNLLKSAHFDFKQISRKQLTTQKVYMADKKLKTKAIRFEKENSPLSLTSCIVVNINGADRELTNSFYLSTFTNGDKKAYKSFLAEAYNRNDGFCSTYVVDKKEGRIANGVFGTLLKLTEFLIMYRLEEEGYY</sequence>
<comment type="caution">
    <text evidence="1">The sequence shown here is derived from an EMBL/GenBank/DDBJ whole genome shotgun (WGS) entry which is preliminary data.</text>
</comment>
<evidence type="ECO:0000313" key="1">
    <source>
        <dbReference type="EMBL" id="MBB4036277.1"/>
    </source>
</evidence>
<keyword evidence="2" id="KW-1185">Reference proteome</keyword>
<dbReference type="Proteomes" id="UP000555103">
    <property type="component" value="Unassembled WGS sequence"/>
</dbReference>
<accession>A0A840CJP9</accession>
<protein>
    <submittedName>
        <fullName evidence="1">CRISPR/Cas system CMR-associated protein Cmr5 small subunit</fullName>
    </submittedName>
</protein>
<proteinExistence type="predicted"/>
<dbReference type="RefSeq" id="WP_183307183.1">
    <property type="nucleotide sequence ID" value="NZ_JACIEP010000007.1"/>
</dbReference>
<gene>
    <name evidence="1" type="ORF">GGR21_002179</name>
</gene>
<dbReference type="AlphaFoldDB" id="A0A840CJP9"/>
<name>A0A840CJP9_9BACT</name>
<reference evidence="1 2" key="1">
    <citation type="submission" date="2020-08" db="EMBL/GenBank/DDBJ databases">
        <title>Genomic Encyclopedia of Type Strains, Phase IV (KMG-IV): sequencing the most valuable type-strain genomes for metagenomic binning, comparative biology and taxonomic classification.</title>
        <authorList>
            <person name="Goeker M."/>
        </authorList>
    </citation>
    <scope>NUCLEOTIDE SEQUENCE [LARGE SCALE GENOMIC DNA]</scope>
    <source>
        <strain evidence="1 2">DSM 104969</strain>
    </source>
</reference>